<proteinExistence type="predicted"/>
<organism evidence="1 2">
    <name type="scientific">Mucuna pruriens</name>
    <name type="common">Velvet bean</name>
    <name type="synonym">Dolichos pruriens</name>
    <dbReference type="NCBI Taxonomy" id="157652"/>
    <lineage>
        <taxon>Eukaryota</taxon>
        <taxon>Viridiplantae</taxon>
        <taxon>Streptophyta</taxon>
        <taxon>Embryophyta</taxon>
        <taxon>Tracheophyta</taxon>
        <taxon>Spermatophyta</taxon>
        <taxon>Magnoliopsida</taxon>
        <taxon>eudicotyledons</taxon>
        <taxon>Gunneridae</taxon>
        <taxon>Pentapetalae</taxon>
        <taxon>rosids</taxon>
        <taxon>fabids</taxon>
        <taxon>Fabales</taxon>
        <taxon>Fabaceae</taxon>
        <taxon>Papilionoideae</taxon>
        <taxon>50 kb inversion clade</taxon>
        <taxon>NPAAA clade</taxon>
        <taxon>indigoferoid/millettioid clade</taxon>
        <taxon>Phaseoleae</taxon>
        <taxon>Mucuna</taxon>
    </lineage>
</organism>
<dbReference type="Proteomes" id="UP000257109">
    <property type="component" value="Unassembled WGS sequence"/>
</dbReference>
<name>A0A371FDK0_MUCPR</name>
<protein>
    <submittedName>
        <fullName evidence="1">Serine/threonine-protein kinase TIO</fullName>
    </submittedName>
</protein>
<dbReference type="STRING" id="157652.A0A371FDK0"/>
<gene>
    <name evidence="1" type="primary">TIO</name>
    <name evidence="1" type="ORF">CR513_43853</name>
</gene>
<dbReference type="GO" id="GO:0016301">
    <property type="term" value="F:kinase activity"/>
    <property type="evidence" value="ECO:0007669"/>
    <property type="project" value="UniProtKB-KW"/>
</dbReference>
<sequence>MKNQTSVRNEGCQRLDRLENNSRTVKGAKIIGQDNEALGHILLPLKRWSKGSQNICRLKDKNIRKSVTAKKHQLGIRGNTGSCKKILEEIRLELKGVQEDEDEEDEGQAIVRLKSGNMPMSSSVEVSVVVAKKKNVDVKGSLDLHTLKKLEQNIQLGKYKRQKQK</sequence>
<reference evidence="1" key="1">
    <citation type="submission" date="2018-05" db="EMBL/GenBank/DDBJ databases">
        <title>Draft genome of Mucuna pruriens seed.</title>
        <authorList>
            <person name="Nnadi N.E."/>
            <person name="Vos R."/>
            <person name="Hasami M.H."/>
            <person name="Devisetty U.K."/>
            <person name="Aguiy J.C."/>
        </authorList>
    </citation>
    <scope>NUCLEOTIDE SEQUENCE [LARGE SCALE GENOMIC DNA]</scope>
    <source>
        <strain evidence="1">JCA_2017</strain>
    </source>
</reference>
<keyword evidence="2" id="KW-1185">Reference proteome</keyword>
<keyword evidence="1" id="KW-0808">Transferase</keyword>
<dbReference type="EMBL" id="QJKJ01009602">
    <property type="protein sequence ID" value="RDX76183.1"/>
    <property type="molecule type" value="Genomic_DNA"/>
</dbReference>
<comment type="caution">
    <text evidence="1">The sequence shown here is derived from an EMBL/GenBank/DDBJ whole genome shotgun (WGS) entry which is preliminary data.</text>
</comment>
<feature type="non-terminal residue" evidence="1">
    <location>
        <position position="1"/>
    </location>
</feature>
<evidence type="ECO:0000313" key="2">
    <source>
        <dbReference type="Proteomes" id="UP000257109"/>
    </source>
</evidence>
<keyword evidence="1" id="KW-0418">Kinase</keyword>
<evidence type="ECO:0000313" key="1">
    <source>
        <dbReference type="EMBL" id="RDX76183.1"/>
    </source>
</evidence>
<accession>A0A371FDK0</accession>
<dbReference type="AlphaFoldDB" id="A0A371FDK0"/>